<keyword evidence="2" id="KW-1185">Reference proteome</keyword>
<accession>A0A5S4YGU5</accession>
<organism evidence="1 2">
    <name type="scientific">Bradyrhizobium hipponense</name>
    <dbReference type="NCBI Taxonomy" id="2605638"/>
    <lineage>
        <taxon>Bacteria</taxon>
        <taxon>Pseudomonadati</taxon>
        <taxon>Pseudomonadota</taxon>
        <taxon>Alphaproteobacteria</taxon>
        <taxon>Hyphomicrobiales</taxon>
        <taxon>Nitrobacteraceae</taxon>
        <taxon>Bradyrhizobium</taxon>
    </lineage>
</organism>
<reference evidence="1 2" key="1">
    <citation type="submission" date="2019-08" db="EMBL/GenBank/DDBJ databases">
        <title>Bradyrhizobium hipponensis sp. nov., a rhizobium isolated from a Lupinus angustifolius root nodule in Tunisia.</title>
        <authorList>
            <person name="Off K."/>
            <person name="Rejili M."/>
            <person name="Mars M."/>
            <person name="Brachmann A."/>
            <person name="Marin M."/>
        </authorList>
    </citation>
    <scope>NUCLEOTIDE SEQUENCE [LARGE SCALE GENOMIC DNA]</scope>
    <source>
        <strain evidence="2">aSej3</strain>
    </source>
</reference>
<dbReference type="EMBL" id="VSTH01000131">
    <property type="protein sequence ID" value="TYO62515.1"/>
    <property type="molecule type" value="Genomic_DNA"/>
</dbReference>
<evidence type="ECO:0000313" key="1">
    <source>
        <dbReference type="EMBL" id="TYO62515.1"/>
    </source>
</evidence>
<dbReference type="AlphaFoldDB" id="A0A5S4YGU5"/>
<gene>
    <name evidence="1" type="ORF">FXV83_32305</name>
</gene>
<proteinExistence type="predicted"/>
<name>A0A5S4YGU5_9BRAD</name>
<protein>
    <submittedName>
        <fullName evidence="1">Uncharacterized protein</fullName>
    </submittedName>
</protein>
<dbReference type="Proteomes" id="UP000324797">
    <property type="component" value="Unassembled WGS sequence"/>
</dbReference>
<comment type="caution">
    <text evidence="1">The sequence shown here is derived from an EMBL/GenBank/DDBJ whole genome shotgun (WGS) entry which is preliminary data.</text>
</comment>
<evidence type="ECO:0000313" key="2">
    <source>
        <dbReference type="Proteomes" id="UP000324797"/>
    </source>
</evidence>
<sequence length="74" mass="8019">MLTGQTAKRSDCCSLVWGAIEDISCANHDLVSGSFLALTAASVALLEPARLHRTTRSRSRSCIRKCEIPMVSLL</sequence>